<organism evidence="2 3">
    <name type="scientific">Nesterenkonia rhizosphaerae</name>
    <dbReference type="NCBI Taxonomy" id="1348272"/>
    <lineage>
        <taxon>Bacteria</taxon>
        <taxon>Bacillati</taxon>
        <taxon>Actinomycetota</taxon>
        <taxon>Actinomycetes</taxon>
        <taxon>Micrococcales</taxon>
        <taxon>Micrococcaceae</taxon>
        <taxon>Nesterenkonia</taxon>
    </lineage>
</organism>
<dbReference type="RefSeq" id="WP_345478601.1">
    <property type="nucleotide sequence ID" value="NZ_BAABLW010000007.1"/>
</dbReference>
<comment type="caution">
    <text evidence="2">The sequence shown here is derived from an EMBL/GenBank/DDBJ whole genome shotgun (WGS) entry which is preliminary data.</text>
</comment>
<dbReference type="Gene3D" id="3.40.50.720">
    <property type="entry name" value="NAD(P)-binding Rossmann-like Domain"/>
    <property type="match status" value="1"/>
</dbReference>
<dbReference type="InterPro" id="IPR051606">
    <property type="entry name" value="Polyketide_Oxido-like"/>
</dbReference>
<dbReference type="PANTHER" id="PTHR43355:SF2">
    <property type="entry name" value="FLAVIN REDUCTASE (NADPH)"/>
    <property type="match status" value="1"/>
</dbReference>
<reference evidence="3" key="1">
    <citation type="journal article" date="2019" name="Int. J. Syst. Evol. Microbiol.">
        <title>The Global Catalogue of Microorganisms (GCM) 10K type strain sequencing project: providing services to taxonomists for standard genome sequencing and annotation.</title>
        <authorList>
            <consortium name="The Broad Institute Genomics Platform"/>
            <consortium name="The Broad Institute Genome Sequencing Center for Infectious Disease"/>
            <person name="Wu L."/>
            <person name="Ma J."/>
        </authorList>
    </citation>
    <scope>NUCLEOTIDE SEQUENCE [LARGE SCALE GENOMIC DNA]</scope>
    <source>
        <strain evidence="3">JCM 19129</strain>
    </source>
</reference>
<sequence length="214" mass="22836">MTRITVLGGTGYAGAAIAQEAAARGHEVTAVARRATEQQAEGPRYVSGDATDGTFLKELAQQTDVLILALAPRGDMEGKVLEVAQTLIPIALETGIRVGVIGGAGSLKVAEDGPRLVDTDGFPEEFKPEAFELISVWEKLQGSDDSLDWFYVSPAAGFGAYNPGERKGNYRLGGDVLLNDEDGNSDLSAEDLAIAVVDEIEKPRHRRTRFAVAY</sequence>
<keyword evidence="3" id="KW-1185">Reference proteome</keyword>
<dbReference type="SUPFAM" id="SSF51735">
    <property type="entry name" value="NAD(P)-binding Rossmann-fold domains"/>
    <property type="match status" value="1"/>
</dbReference>
<proteinExistence type="predicted"/>
<dbReference type="Pfam" id="PF13460">
    <property type="entry name" value="NAD_binding_10"/>
    <property type="match status" value="1"/>
</dbReference>
<name>A0ABP9G5D8_9MICC</name>
<dbReference type="InterPro" id="IPR016040">
    <property type="entry name" value="NAD(P)-bd_dom"/>
</dbReference>
<dbReference type="Proteomes" id="UP001500368">
    <property type="component" value="Unassembled WGS sequence"/>
</dbReference>
<accession>A0ABP9G5D8</accession>
<feature type="domain" description="NAD(P)-binding" evidence="1">
    <location>
        <begin position="8"/>
        <end position="203"/>
    </location>
</feature>
<protein>
    <submittedName>
        <fullName evidence="2">NAD(P)H-binding protein</fullName>
    </submittedName>
</protein>
<gene>
    <name evidence="2" type="ORF">GCM10025790_28050</name>
</gene>
<dbReference type="InterPro" id="IPR036291">
    <property type="entry name" value="NAD(P)-bd_dom_sf"/>
</dbReference>
<evidence type="ECO:0000259" key="1">
    <source>
        <dbReference type="Pfam" id="PF13460"/>
    </source>
</evidence>
<evidence type="ECO:0000313" key="2">
    <source>
        <dbReference type="EMBL" id="GAA4928098.1"/>
    </source>
</evidence>
<dbReference type="EMBL" id="BAABLW010000007">
    <property type="protein sequence ID" value="GAA4928098.1"/>
    <property type="molecule type" value="Genomic_DNA"/>
</dbReference>
<dbReference type="PANTHER" id="PTHR43355">
    <property type="entry name" value="FLAVIN REDUCTASE (NADPH)"/>
    <property type="match status" value="1"/>
</dbReference>
<evidence type="ECO:0000313" key="3">
    <source>
        <dbReference type="Proteomes" id="UP001500368"/>
    </source>
</evidence>